<evidence type="ECO:0000313" key="3">
    <source>
        <dbReference type="EMBL" id="CAB4800342.1"/>
    </source>
</evidence>
<sequence>MGMSQGVEKNEIVVYSDDSTVRASISAALGTQTSAGRHYIHEFATSAALRSYVDSGAMIDLFILDGEATPEGGMGIARQLKDELFNCPPVLVITGRVQDAWLAAWSMAEASLVHPIDPFTLAQSVSELLLKRSISHNL</sequence>
<dbReference type="InterPro" id="IPR011006">
    <property type="entry name" value="CheY-like_superfamily"/>
</dbReference>
<evidence type="ECO:0000313" key="4">
    <source>
        <dbReference type="EMBL" id="CAB4916454.1"/>
    </source>
</evidence>
<name>A0A6J7WB03_9ZZZZ</name>
<evidence type="ECO:0000313" key="5">
    <source>
        <dbReference type="EMBL" id="CAB4969798.1"/>
    </source>
</evidence>
<protein>
    <submittedName>
        <fullName evidence="6">Unannotated protein</fullName>
    </submittedName>
</protein>
<reference evidence="6" key="1">
    <citation type="submission" date="2020-05" db="EMBL/GenBank/DDBJ databases">
        <authorList>
            <person name="Chiriac C."/>
            <person name="Salcher M."/>
            <person name="Ghai R."/>
            <person name="Kavagutti S V."/>
        </authorList>
    </citation>
    <scope>NUCLEOTIDE SEQUENCE</scope>
</reference>
<organism evidence="6">
    <name type="scientific">freshwater metagenome</name>
    <dbReference type="NCBI Taxonomy" id="449393"/>
    <lineage>
        <taxon>unclassified sequences</taxon>
        <taxon>metagenomes</taxon>
        <taxon>ecological metagenomes</taxon>
    </lineage>
</organism>
<feature type="domain" description="Response regulatory" evidence="1">
    <location>
        <begin position="11"/>
        <end position="129"/>
    </location>
</feature>
<dbReference type="EMBL" id="CAFBRZ010000036">
    <property type="protein sequence ID" value="CAB5152352.1"/>
    <property type="molecule type" value="Genomic_DNA"/>
</dbReference>
<dbReference type="PROSITE" id="PS50110">
    <property type="entry name" value="RESPONSE_REGULATORY"/>
    <property type="match status" value="1"/>
</dbReference>
<dbReference type="GO" id="GO:0000160">
    <property type="term" value="P:phosphorelay signal transduction system"/>
    <property type="evidence" value="ECO:0007669"/>
    <property type="project" value="InterPro"/>
</dbReference>
<dbReference type="EMBL" id="CAFAAS010000003">
    <property type="protein sequence ID" value="CAB4800342.1"/>
    <property type="molecule type" value="Genomic_DNA"/>
</dbReference>
<accession>A0A6J7WB03</accession>
<dbReference type="AlphaFoldDB" id="A0A6J7WB03"/>
<dbReference type="SUPFAM" id="SSF52172">
    <property type="entry name" value="CheY-like"/>
    <property type="match status" value="1"/>
</dbReference>
<gene>
    <name evidence="2" type="ORF">UFOPK2655_00553</name>
    <name evidence="3" type="ORF">UFOPK3077_00490</name>
    <name evidence="4" type="ORF">UFOPK3667_00400</name>
    <name evidence="5" type="ORF">UFOPK3903_00318</name>
    <name evidence="6" type="ORF">UFOPK4444_00739</name>
</gene>
<evidence type="ECO:0000313" key="6">
    <source>
        <dbReference type="EMBL" id="CAB5152352.1"/>
    </source>
</evidence>
<dbReference type="Gene3D" id="3.40.50.2300">
    <property type="match status" value="1"/>
</dbReference>
<dbReference type="InterPro" id="IPR001789">
    <property type="entry name" value="Sig_transdc_resp-reg_receiver"/>
</dbReference>
<evidence type="ECO:0000259" key="1">
    <source>
        <dbReference type="PROSITE" id="PS50110"/>
    </source>
</evidence>
<evidence type="ECO:0000313" key="2">
    <source>
        <dbReference type="EMBL" id="CAB4708071.1"/>
    </source>
</evidence>
<dbReference type="EMBL" id="CAEZYE010000022">
    <property type="protein sequence ID" value="CAB4708071.1"/>
    <property type="molecule type" value="Genomic_DNA"/>
</dbReference>
<dbReference type="EMBL" id="CAFBOD010000002">
    <property type="protein sequence ID" value="CAB4969798.1"/>
    <property type="molecule type" value="Genomic_DNA"/>
</dbReference>
<dbReference type="EMBL" id="CAFBMU010000003">
    <property type="protein sequence ID" value="CAB4916454.1"/>
    <property type="molecule type" value="Genomic_DNA"/>
</dbReference>
<proteinExistence type="predicted"/>